<protein>
    <recommendedName>
        <fullName evidence="6">Probable succinyl-diaminopimelate desuccinylase</fullName>
        <ecNumber evidence="5">3.5.1.18</ecNumber>
    </recommendedName>
</protein>
<dbReference type="InterPro" id="IPR010182">
    <property type="entry name" value="ArgE/DapE"/>
</dbReference>
<reference evidence="14" key="1">
    <citation type="journal article" date="2019" name="Int. J. Syst. Evol. Microbiol.">
        <title>The Global Catalogue of Microorganisms (GCM) 10K type strain sequencing project: providing services to taxonomists for standard genome sequencing and annotation.</title>
        <authorList>
            <consortium name="The Broad Institute Genomics Platform"/>
            <consortium name="The Broad Institute Genome Sequencing Center for Infectious Disease"/>
            <person name="Wu L."/>
            <person name="Ma J."/>
        </authorList>
    </citation>
    <scope>NUCLEOTIDE SEQUENCE [LARGE SCALE GENOMIC DNA]</scope>
    <source>
        <strain evidence="14">JCM 14370</strain>
    </source>
</reference>
<evidence type="ECO:0000256" key="7">
    <source>
        <dbReference type="ARBA" id="ARBA00022723"/>
    </source>
</evidence>
<comment type="pathway">
    <text evidence="3">Amino-acid biosynthesis; L-lysine biosynthesis via DAP pathway; LL-2,6-diaminopimelate from (S)-tetrahydrodipicolinate (succinylase route): step 3/3.</text>
</comment>
<sequence length="380" mass="41017">MTADLQTLLSQLVAIDSTNPDLVPEGKGEGEISLFVERWFQDQGIPAERQQVAPGRYNVIARVLGTGNGRSLLLNAHLDVVGTAGMQNPFVPRIENGRLYGRGAYDMKGGLAACMVALLKARDLQLAGDVILTAVADEEYASIGMQHALKTISADAAIVTEPTELALCIAHKGFTWHEITTTGKAAHGSRPDLGTDAIAHMGRVLGKIEQWQQDLQARPAHPLLGHGSVHASLIQGGQELSSYPEKCVLQIERRTLPHEEVPQIEAELQALLFELSHADASFAVQHQTTLHRPGFEVPAEAPIVQVVLQEATQVLQHPPALQGMTFWMESALLQQAGIPAVVFGPSGAGAHATEEWVELESVQQCCEVLVRSIRAFCQSV</sequence>
<dbReference type="Pfam" id="PF01546">
    <property type="entry name" value="Peptidase_M20"/>
    <property type="match status" value="1"/>
</dbReference>
<dbReference type="EMBL" id="BMOD01000013">
    <property type="protein sequence ID" value="GGJ43256.1"/>
    <property type="molecule type" value="Genomic_DNA"/>
</dbReference>
<feature type="domain" description="Peptidase M20 dimerisation" evidence="12">
    <location>
        <begin position="169"/>
        <end position="272"/>
    </location>
</feature>
<name>A0ABQ2D6L4_9DEIO</name>
<dbReference type="PANTHER" id="PTHR43808">
    <property type="entry name" value="ACETYLORNITHINE DEACETYLASE"/>
    <property type="match status" value="1"/>
</dbReference>
<evidence type="ECO:0000313" key="14">
    <source>
        <dbReference type="Proteomes" id="UP000632222"/>
    </source>
</evidence>
<dbReference type="Proteomes" id="UP000632222">
    <property type="component" value="Unassembled WGS sequence"/>
</dbReference>
<dbReference type="InterPro" id="IPR002933">
    <property type="entry name" value="Peptidase_M20"/>
</dbReference>
<evidence type="ECO:0000256" key="5">
    <source>
        <dbReference type="ARBA" id="ARBA00011921"/>
    </source>
</evidence>
<evidence type="ECO:0000259" key="12">
    <source>
        <dbReference type="Pfam" id="PF07687"/>
    </source>
</evidence>
<dbReference type="RefSeq" id="WP_189004094.1">
    <property type="nucleotide sequence ID" value="NZ_BMOD01000013.1"/>
</dbReference>
<dbReference type="PROSITE" id="PS00758">
    <property type="entry name" value="ARGE_DAPE_CPG2_1"/>
    <property type="match status" value="1"/>
</dbReference>
<dbReference type="InterPro" id="IPR001261">
    <property type="entry name" value="ArgE/DapE_CS"/>
</dbReference>
<proteinExistence type="inferred from homology"/>
<evidence type="ECO:0000256" key="8">
    <source>
        <dbReference type="ARBA" id="ARBA00022801"/>
    </source>
</evidence>
<evidence type="ECO:0000256" key="1">
    <source>
        <dbReference type="ARBA" id="ARBA00001941"/>
    </source>
</evidence>
<dbReference type="InterPro" id="IPR011650">
    <property type="entry name" value="Peptidase_M20_dimer"/>
</dbReference>
<keyword evidence="14" id="KW-1185">Reference proteome</keyword>
<dbReference type="InterPro" id="IPR050072">
    <property type="entry name" value="Peptidase_M20A"/>
</dbReference>
<comment type="cofactor">
    <cofactor evidence="2">
        <name>Zn(2+)</name>
        <dbReference type="ChEBI" id="CHEBI:29105"/>
    </cofactor>
</comment>
<dbReference type="Pfam" id="PF07687">
    <property type="entry name" value="M20_dimer"/>
    <property type="match status" value="1"/>
</dbReference>
<evidence type="ECO:0000256" key="10">
    <source>
        <dbReference type="ARBA" id="ARBA00023285"/>
    </source>
</evidence>
<evidence type="ECO:0000256" key="9">
    <source>
        <dbReference type="ARBA" id="ARBA00022833"/>
    </source>
</evidence>
<evidence type="ECO:0000313" key="13">
    <source>
        <dbReference type="EMBL" id="GGJ43256.1"/>
    </source>
</evidence>
<evidence type="ECO:0000256" key="6">
    <source>
        <dbReference type="ARBA" id="ARBA00016853"/>
    </source>
</evidence>
<comment type="catalytic activity">
    <reaction evidence="11">
        <text>N-succinyl-(2S,6S)-2,6-diaminopimelate + H2O = (2S,6S)-2,6-diaminopimelate + succinate</text>
        <dbReference type="Rhea" id="RHEA:22608"/>
        <dbReference type="ChEBI" id="CHEBI:15377"/>
        <dbReference type="ChEBI" id="CHEBI:30031"/>
        <dbReference type="ChEBI" id="CHEBI:57609"/>
        <dbReference type="ChEBI" id="CHEBI:58087"/>
        <dbReference type="EC" id="3.5.1.18"/>
    </reaction>
</comment>
<organism evidence="13 14">
    <name type="scientific">Deinococcus roseus</name>
    <dbReference type="NCBI Taxonomy" id="392414"/>
    <lineage>
        <taxon>Bacteria</taxon>
        <taxon>Thermotogati</taxon>
        <taxon>Deinococcota</taxon>
        <taxon>Deinococci</taxon>
        <taxon>Deinococcales</taxon>
        <taxon>Deinococcaceae</taxon>
        <taxon>Deinococcus</taxon>
    </lineage>
</organism>
<dbReference type="InterPro" id="IPR036264">
    <property type="entry name" value="Bact_exopeptidase_dim_dom"/>
</dbReference>
<dbReference type="Gene3D" id="3.40.630.10">
    <property type="entry name" value="Zn peptidases"/>
    <property type="match status" value="1"/>
</dbReference>
<keyword evidence="8" id="KW-0378">Hydrolase</keyword>
<dbReference type="SUPFAM" id="SSF53187">
    <property type="entry name" value="Zn-dependent exopeptidases"/>
    <property type="match status" value="1"/>
</dbReference>
<comment type="cofactor">
    <cofactor evidence="1">
        <name>Co(2+)</name>
        <dbReference type="ChEBI" id="CHEBI:48828"/>
    </cofactor>
</comment>
<gene>
    <name evidence="13" type="ORF">GCM10008938_31870</name>
</gene>
<accession>A0ABQ2D6L4</accession>
<dbReference type="NCBIfam" id="TIGR01910">
    <property type="entry name" value="DapE-ArgE"/>
    <property type="match status" value="1"/>
</dbReference>
<comment type="caution">
    <text evidence="13">The sequence shown here is derived from an EMBL/GenBank/DDBJ whole genome shotgun (WGS) entry which is preliminary data.</text>
</comment>
<evidence type="ECO:0000256" key="11">
    <source>
        <dbReference type="ARBA" id="ARBA00051301"/>
    </source>
</evidence>
<dbReference type="Gene3D" id="3.30.70.360">
    <property type="match status" value="1"/>
</dbReference>
<keyword evidence="9" id="KW-0862">Zinc</keyword>
<keyword evidence="10" id="KW-0170">Cobalt</keyword>
<keyword evidence="7" id="KW-0479">Metal-binding</keyword>
<evidence type="ECO:0000256" key="2">
    <source>
        <dbReference type="ARBA" id="ARBA00001947"/>
    </source>
</evidence>
<dbReference type="SUPFAM" id="SSF55031">
    <property type="entry name" value="Bacterial exopeptidase dimerisation domain"/>
    <property type="match status" value="1"/>
</dbReference>
<dbReference type="PANTHER" id="PTHR43808:SF25">
    <property type="entry name" value="PEPTIDASE M20 DIMERISATION DOMAIN-CONTAINING PROTEIN"/>
    <property type="match status" value="1"/>
</dbReference>
<comment type="similarity">
    <text evidence="4">Belongs to the peptidase M20A family.</text>
</comment>
<evidence type="ECO:0000256" key="3">
    <source>
        <dbReference type="ARBA" id="ARBA00005130"/>
    </source>
</evidence>
<dbReference type="EC" id="3.5.1.18" evidence="5"/>
<evidence type="ECO:0000256" key="4">
    <source>
        <dbReference type="ARBA" id="ARBA00006247"/>
    </source>
</evidence>